<dbReference type="Gene3D" id="3.40.228.10">
    <property type="entry name" value="Dimethylsulfoxide Reductase, domain 2"/>
    <property type="match status" value="1"/>
</dbReference>
<dbReference type="Pfam" id="PF00384">
    <property type="entry name" value="Molybdopterin"/>
    <property type="match status" value="1"/>
</dbReference>
<dbReference type="GO" id="GO:0046872">
    <property type="term" value="F:metal ion binding"/>
    <property type="evidence" value="ECO:0007669"/>
    <property type="project" value="UniProtKB-KW"/>
</dbReference>
<evidence type="ECO:0000313" key="7">
    <source>
        <dbReference type="EMBL" id="MQY07885.1"/>
    </source>
</evidence>
<dbReference type="EC" id="1.7.99.4" evidence="7"/>
<feature type="compositionally biased region" description="Low complexity" evidence="5">
    <location>
        <begin position="772"/>
        <end position="802"/>
    </location>
</feature>
<dbReference type="PROSITE" id="PS00490">
    <property type="entry name" value="MOLYBDOPTERIN_PROK_2"/>
    <property type="match status" value="1"/>
</dbReference>
<dbReference type="PANTHER" id="PTHR43105">
    <property type="entry name" value="RESPIRATORY NITRATE REDUCTASE"/>
    <property type="match status" value="1"/>
</dbReference>
<proteinExistence type="predicted"/>
<dbReference type="Gene3D" id="2.40.40.20">
    <property type="match status" value="1"/>
</dbReference>
<evidence type="ECO:0000256" key="5">
    <source>
        <dbReference type="SAM" id="MobiDB-lite"/>
    </source>
</evidence>
<keyword evidence="4" id="KW-0411">Iron-sulfur</keyword>
<dbReference type="InterPro" id="IPR006655">
    <property type="entry name" value="Mopterin_OxRdtase_prok_CS"/>
</dbReference>
<dbReference type="PROSITE" id="PS51669">
    <property type="entry name" value="4FE4S_MOW_BIS_MGD"/>
    <property type="match status" value="1"/>
</dbReference>
<keyword evidence="8" id="KW-1185">Reference proteome</keyword>
<keyword evidence="1" id="KW-0004">4Fe-4S</keyword>
<dbReference type="CDD" id="cd00508">
    <property type="entry name" value="MopB_CT_Fdh-Nap-like"/>
    <property type="match status" value="1"/>
</dbReference>
<gene>
    <name evidence="7" type="primary">narB</name>
    <name evidence="7" type="ORF">ACRB68_59870</name>
</gene>
<dbReference type="GO" id="GO:0043546">
    <property type="term" value="F:molybdopterin cofactor binding"/>
    <property type="evidence" value="ECO:0007669"/>
    <property type="project" value="InterPro"/>
</dbReference>
<protein>
    <submittedName>
        <fullName evidence="7">Nitrate reductase</fullName>
        <ecNumber evidence="7">1.7.99.4</ecNumber>
    </submittedName>
</protein>
<dbReference type="CDD" id="cd02754">
    <property type="entry name" value="MopB_Nitrate-R-NapA-like"/>
    <property type="match status" value="1"/>
</dbReference>
<dbReference type="PANTHER" id="PTHR43105:SF10">
    <property type="entry name" value="NADH-QUINONE OXIDOREDUCTASE SUBUNIT G"/>
    <property type="match status" value="1"/>
</dbReference>
<dbReference type="SUPFAM" id="SSF53706">
    <property type="entry name" value="Formate dehydrogenase/DMSO reductase, domains 1-3"/>
    <property type="match status" value="1"/>
</dbReference>
<comment type="caution">
    <text evidence="7">The sequence shown here is derived from an EMBL/GenBank/DDBJ whole genome shotgun (WGS) entry which is preliminary data.</text>
</comment>
<dbReference type="Pfam" id="PF01568">
    <property type="entry name" value="Molydop_binding"/>
    <property type="match status" value="1"/>
</dbReference>
<evidence type="ECO:0000259" key="6">
    <source>
        <dbReference type="PROSITE" id="PS51669"/>
    </source>
</evidence>
<evidence type="ECO:0000256" key="1">
    <source>
        <dbReference type="ARBA" id="ARBA00022485"/>
    </source>
</evidence>
<feature type="domain" description="4Fe-4S Mo/W bis-MGD-type" evidence="6">
    <location>
        <begin position="38"/>
        <end position="94"/>
    </location>
</feature>
<dbReference type="InterPro" id="IPR009010">
    <property type="entry name" value="Asp_de-COase-like_dom_sf"/>
</dbReference>
<sequence length="810" mass="87380">MGKIDRIAEPWGTRTPYGPGQEWPSRVDAFLEEGAAVERWVPSASILHSNGDALDIAVAGGRIVGVRGRADDRVNRGRLGPKDLYGWQAGRSSDRLARPLVRDGDRLVESDWDTAMDRIVRRSKELLDERGPGSIGFYTSGQLFAEEYYTLSVVAHAGVGTNHLDGNTRLCTATAAAALKESFGTDGQPGTYADIDHADVIALFGHNMAETQSVSWARILDRLAGPEPPALVCVDPRPTPVARAATVHLAPLPGTNVALMNGLLHQIIENGHIDREYIDRHVVGFDELAERVKDYPPERAAEICDVPAADIRRAAEVLGTARRLLSTVLQGFYQSHQATAAAVQVNNLHLIRGMLGRPGCGLLQMNGQPTAQNTRECGADGDLPGFRNWANDEHIADLARIWNVEPDALPHYGPPTHAMQILRYAEQGSLGMLWISGTNPAVSLPELARVRSILAQERLFVVVQDIFRTETAELADVVLPAATWGEKTGIFTNADRTVHLSEKAVEPPGEARADLDIFLDYAARMDFRDKDGAPLVKWHDPESAFEAWKECSHGRLCDYSGLSYARLRGPSGVQWPCNDEHPDGTERLYADGGFWSAPDVCESYGRDLVTGTPVEPGEYRALNPGGKAIVKAAAYLPPHEAPDADHPYALITGRTLYHFHTRTKTGRAPQLDAAAPEVWVEVAAADAAARGLAEGDLAEVTTPRGTVHAKVRVTGIREGVLFLPFHYGYWDRAPDGGHDRAANELTLTDWDAASKQPIYKTAAARIALAERGTGPSAAPTTTASAPLAAAGAPTSGGTAALADEQPGGTR</sequence>
<dbReference type="InterPro" id="IPR006963">
    <property type="entry name" value="Mopterin_OxRdtase_4Fe-4S_dom"/>
</dbReference>
<evidence type="ECO:0000256" key="3">
    <source>
        <dbReference type="ARBA" id="ARBA00023004"/>
    </source>
</evidence>
<keyword evidence="3" id="KW-0408">Iron</keyword>
<feature type="region of interest" description="Disordered" evidence="5">
    <location>
        <begin position="772"/>
        <end position="810"/>
    </location>
</feature>
<dbReference type="Proteomes" id="UP000487268">
    <property type="component" value="Unassembled WGS sequence"/>
</dbReference>
<dbReference type="GO" id="GO:0016491">
    <property type="term" value="F:oxidoreductase activity"/>
    <property type="evidence" value="ECO:0007669"/>
    <property type="project" value="UniProtKB-KW"/>
</dbReference>
<organism evidence="7 8">
    <name type="scientific">Actinomadura macrotermitis</name>
    <dbReference type="NCBI Taxonomy" id="2585200"/>
    <lineage>
        <taxon>Bacteria</taxon>
        <taxon>Bacillati</taxon>
        <taxon>Actinomycetota</taxon>
        <taxon>Actinomycetes</taxon>
        <taxon>Streptosporangiales</taxon>
        <taxon>Thermomonosporaceae</taxon>
        <taxon>Actinomadura</taxon>
    </lineage>
</organism>
<dbReference type="EMBL" id="WEGH01000004">
    <property type="protein sequence ID" value="MQY07885.1"/>
    <property type="molecule type" value="Genomic_DNA"/>
</dbReference>
<dbReference type="OrthoDB" id="7376058at2"/>
<dbReference type="Gene3D" id="2.20.25.90">
    <property type="entry name" value="ADC-like domains"/>
    <property type="match status" value="1"/>
</dbReference>
<keyword evidence="7" id="KW-0560">Oxidoreductase</keyword>
<keyword evidence="2" id="KW-0479">Metal-binding</keyword>
<dbReference type="AlphaFoldDB" id="A0A7K0C375"/>
<evidence type="ECO:0000256" key="4">
    <source>
        <dbReference type="ARBA" id="ARBA00023014"/>
    </source>
</evidence>
<accession>A0A7K0C375</accession>
<dbReference type="GO" id="GO:0051539">
    <property type="term" value="F:4 iron, 4 sulfur cluster binding"/>
    <property type="evidence" value="ECO:0007669"/>
    <property type="project" value="UniProtKB-KW"/>
</dbReference>
<dbReference type="InterPro" id="IPR006657">
    <property type="entry name" value="MoPterin_dinucl-bd_dom"/>
</dbReference>
<dbReference type="RefSeq" id="WP_153538415.1">
    <property type="nucleotide sequence ID" value="NZ_WEGH01000004.1"/>
</dbReference>
<evidence type="ECO:0000256" key="2">
    <source>
        <dbReference type="ARBA" id="ARBA00022723"/>
    </source>
</evidence>
<dbReference type="InterPro" id="IPR006656">
    <property type="entry name" value="Mopterin_OxRdtase"/>
</dbReference>
<reference evidence="7 8" key="1">
    <citation type="submission" date="2019-10" db="EMBL/GenBank/DDBJ databases">
        <title>Actinomadura rubteroloni sp. nov. and Actinomadura macrotermitis sp. nov., isolated from the gut of fungus growing-termite Macrotermes natalensis.</title>
        <authorList>
            <person name="Benndorf R."/>
            <person name="Martin K."/>
            <person name="Kuefner M."/>
            <person name="De Beer W."/>
            <person name="Kaster A.-K."/>
            <person name="Vollmers J."/>
            <person name="Poulsen M."/>
            <person name="Beemelmanns C."/>
        </authorList>
    </citation>
    <scope>NUCLEOTIDE SEQUENCE [LARGE SCALE GENOMIC DNA]</scope>
    <source>
        <strain evidence="7 8">RB68</strain>
    </source>
</reference>
<name>A0A7K0C375_9ACTN</name>
<dbReference type="SUPFAM" id="SSF50692">
    <property type="entry name" value="ADC-like"/>
    <property type="match status" value="1"/>
</dbReference>
<dbReference type="Gene3D" id="3.40.50.740">
    <property type="match status" value="1"/>
</dbReference>
<evidence type="ECO:0000313" key="8">
    <source>
        <dbReference type="Proteomes" id="UP000487268"/>
    </source>
</evidence>
<dbReference type="InterPro" id="IPR050123">
    <property type="entry name" value="Prok_molybdopt-oxidoreductase"/>
</dbReference>